<gene>
    <name evidence="2" type="ORF">A6K76_11005</name>
</gene>
<feature type="transmembrane region" description="Helical" evidence="1">
    <location>
        <begin position="116"/>
        <end position="140"/>
    </location>
</feature>
<keyword evidence="3" id="KW-1185">Reference proteome</keyword>
<feature type="transmembrane region" description="Helical" evidence="1">
    <location>
        <begin position="73"/>
        <end position="95"/>
    </location>
</feature>
<evidence type="ECO:0000313" key="3">
    <source>
        <dbReference type="Proteomes" id="UP000093482"/>
    </source>
</evidence>
<feature type="transmembrane region" description="Helical" evidence="1">
    <location>
        <begin position="160"/>
        <end position="182"/>
    </location>
</feature>
<dbReference type="InterPro" id="IPR012651">
    <property type="entry name" value="Thia_Transptr_ThiT"/>
</dbReference>
<dbReference type="Gene3D" id="1.10.1760.20">
    <property type="match status" value="1"/>
</dbReference>
<dbReference type="NCBIfam" id="TIGR02357">
    <property type="entry name" value="ECF_ThiT_YuaJ"/>
    <property type="match status" value="1"/>
</dbReference>
<evidence type="ECO:0000313" key="2">
    <source>
        <dbReference type="EMBL" id="OCS90578.1"/>
    </source>
</evidence>
<proteinExistence type="predicted"/>
<dbReference type="GO" id="GO:0015234">
    <property type="term" value="F:thiamine transmembrane transporter activity"/>
    <property type="evidence" value="ECO:0007669"/>
    <property type="project" value="InterPro"/>
</dbReference>
<organism evidence="2 3">
    <name type="scientific">Caryophanon latum</name>
    <dbReference type="NCBI Taxonomy" id="33977"/>
    <lineage>
        <taxon>Bacteria</taxon>
        <taxon>Bacillati</taxon>
        <taxon>Bacillota</taxon>
        <taxon>Bacilli</taxon>
        <taxon>Bacillales</taxon>
        <taxon>Caryophanaceae</taxon>
        <taxon>Caryophanon</taxon>
    </lineage>
</organism>
<dbReference type="Pfam" id="PF09515">
    <property type="entry name" value="Thia_YuaJ"/>
    <property type="match status" value="1"/>
</dbReference>
<dbReference type="EMBL" id="MATO01000036">
    <property type="protein sequence ID" value="OCS90578.1"/>
    <property type="molecule type" value="Genomic_DNA"/>
</dbReference>
<name>A0A1C0YTS6_9BACL</name>
<accession>A0A1C0YTS6</accession>
<dbReference type="AlphaFoldDB" id="A0A1C0YTS6"/>
<keyword evidence="1" id="KW-0472">Membrane</keyword>
<comment type="caution">
    <text evidence="2">The sequence shown here is derived from an EMBL/GenBank/DDBJ whole genome shotgun (WGS) entry which is preliminary data.</text>
</comment>
<feature type="transmembrane region" description="Helical" evidence="1">
    <location>
        <begin position="34"/>
        <end position="53"/>
    </location>
</feature>
<keyword evidence="1" id="KW-0812">Transmembrane</keyword>
<dbReference type="Proteomes" id="UP000093482">
    <property type="component" value="Unassembled WGS sequence"/>
</dbReference>
<reference evidence="2 3" key="1">
    <citation type="submission" date="2016-07" db="EMBL/GenBank/DDBJ databases">
        <title>Caryophanon latum genome sequencing.</title>
        <authorList>
            <person name="Verma A."/>
            <person name="Pal Y."/>
            <person name="Krishnamurthi S."/>
        </authorList>
    </citation>
    <scope>NUCLEOTIDE SEQUENCE [LARGE SCALE GENOMIC DNA]</scope>
    <source>
        <strain evidence="2 3">DSM 14151</strain>
    </source>
</reference>
<protein>
    <submittedName>
        <fullName evidence="2">Energy-coupled thiamine transporter ThiT</fullName>
    </submittedName>
</protein>
<dbReference type="OrthoDB" id="9795813at2"/>
<sequence length="192" mass="21058">MRQTKLSMYIEMALFASMASILDKLTIDFMPQGGGVSLAIIPIALIAVRWGFVAGCTTGLLVGLVDVATGVTVYHWAQVFLDHCLANIVIGLIALCNKPIHEALRTKKKRRMQLTVATAMIFVCFCKFIVHVVSGVIFFGMYANGQNVWIYSIVYNATPIIPTTIVCVVCFNMLLLAAPKLVQRSKHAMAMS</sequence>
<dbReference type="RefSeq" id="WP_066464584.1">
    <property type="nucleotide sequence ID" value="NZ_MATO01000036.1"/>
</dbReference>
<keyword evidence="1" id="KW-1133">Transmembrane helix</keyword>
<evidence type="ECO:0000256" key="1">
    <source>
        <dbReference type="SAM" id="Phobius"/>
    </source>
</evidence>
<dbReference type="GO" id="GO:0005886">
    <property type="term" value="C:plasma membrane"/>
    <property type="evidence" value="ECO:0007669"/>
    <property type="project" value="InterPro"/>
</dbReference>